<protein>
    <submittedName>
        <fullName evidence="2">Uncharacterized protein</fullName>
    </submittedName>
</protein>
<feature type="compositionally biased region" description="Low complexity" evidence="1">
    <location>
        <begin position="102"/>
        <end position="116"/>
    </location>
</feature>
<proteinExistence type="predicted"/>
<accession>A0A0S4J775</accession>
<evidence type="ECO:0000313" key="2">
    <source>
        <dbReference type="EMBL" id="CUG85651.1"/>
    </source>
</evidence>
<feature type="compositionally biased region" description="Polar residues" evidence="1">
    <location>
        <begin position="54"/>
        <end position="71"/>
    </location>
</feature>
<dbReference type="AlphaFoldDB" id="A0A0S4J775"/>
<gene>
    <name evidence="2" type="ORF">BSAL_90330</name>
</gene>
<dbReference type="Proteomes" id="UP000051952">
    <property type="component" value="Unassembled WGS sequence"/>
</dbReference>
<sequence length="190" mass="21374">MLCFFPFHLQRTFSQTYPKNNNMSSDVTEDIRQHIRSVQRRLTRMETAVRCSTPPRSSGSSVAHNSTTQPLQAPPTDLKQGGYSPAHVRFTPNHTNAPFLTSSSPSPSFQGQQHQQLHVASPQSLATPIRKSSSSLIEEEEEIKWLLADMVVLRARLGSAEHSLEALRHQHRTVTLEEKSKLAARLRVVQ</sequence>
<reference evidence="3" key="1">
    <citation type="submission" date="2015-09" db="EMBL/GenBank/DDBJ databases">
        <authorList>
            <consortium name="Pathogen Informatics"/>
        </authorList>
    </citation>
    <scope>NUCLEOTIDE SEQUENCE [LARGE SCALE GENOMIC DNA]</scope>
    <source>
        <strain evidence="3">Lake Konstanz</strain>
    </source>
</reference>
<evidence type="ECO:0000313" key="3">
    <source>
        <dbReference type="Proteomes" id="UP000051952"/>
    </source>
</evidence>
<feature type="non-terminal residue" evidence="2">
    <location>
        <position position="190"/>
    </location>
</feature>
<dbReference type="EMBL" id="CYKH01001179">
    <property type="protein sequence ID" value="CUG85651.1"/>
    <property type="molecule type" value="Genomic_DNA"/>
</dbReference>
<keyword evidence="3" id="KW-1185">Reference proteome</keyword>
<organism evidence="2 3">
    <name type="scientific">Bodo saltans</name>
    <name type="common">Flagellated protozoan</name>
    <dbReference type="NCBI Taxonomy" id="75058"/>
    <lineage>
        <taxon>Eukaryota</taxon>
        <taxon>Discoba</taxon>
        <taxon>Euglenozoa</taxon>
        <taxon>Kinetoplastea</taxon>
        <taxon>Metakinetoplastina</taxon>
        <taxon>Eubodonida</taxon>
        <taxon>Bodonidae</taxon>
        <taxon>Bodo</taxon>
    </lineage>
</organism>
<evidence type="ECO:0000256" key="1">
    <source>
        <dbReference type="SAM" id="MobiDB-lite"/>
    </source>
</evidence>
<dbReference type="VEuPathDB" id="TriTrypDB:BSAL_90330"/>
<name>A0A0S4J775_BODSA</name>
<feature type="region of interest" description="Disordered" evidence="1">
    <location>
        <begin position="47"/>
        <end position="133"/>
    </location>
</feature>
<feature type="compositionally biased region" description="Polar residues" evidence="1">
    <location>
        <begin position="92"/>
        <end position="101"/>
    </location>
</feature>